<dbReference type="GO" id="GO:0003677">
    <property type="term" value="F:DNA binding"/>
    <property type="evidence" value="ECO:0007669"/>
    <property type="project" value="InterPro"/>
</dbReference>
<dbReference type="GO" id="GO:0006355">
    <property type="term" value="P:regulation of DNA-templated transcription"/>
    <property type="evidence" value="ECO:0007669"/>
    <property type="project" value="InterPro"/>
</dbReference>
<dbReference type="InterPro" id="IPR000792">
    <property type="entry name" value="Tscrpt_reg_LuxR_C"/>
</dbReference>
<sequence length="913" mass="95034">MNTQSLLLPGAGTASAWQQRPGAYGLIDRAEATGRTARALDVGGAVLLGPPGIGKTAVMRAVAEQTPDSAFIWVRGSETSARTPYGALAWLLSDLPRDAVDNPVLVLRGLKELLTARAAGRQPVFVLDNADRLDDLAVMVATQLCRQGVVALLVAAPDLSACAPELTRLWSDGLLRRIDLGPLSRTSVGTLMHGVAGAPPTAEALENVWRHTGGNPLAVELTTRDQLAAGRFRLRAGYCAVVGPLSLAGELAERAEIGLRRLTATQRDALDLLALCSELPVSLFAALVGADTVDSLEERGLLAIRARGAVTARLRSATAAKVLPAVIPHGRRLDLLETYGHRLNLSEASNDACFAAGRWLASCGQTLGGEELVRALRGGRRQGDYAAVELLAAAAGRTLYPRAAVELAAARLQYRPERALEVPVADAGPDERSRLELIHVLAAAVRVGAEAGVLATKEAADHGRPEQARRQAEMDVISRLDALASGGGSAPPSALDGILQPARLEVLHRLGRWESAPSSLAGPTAGAAAVEVRLAAGTGAARSLAVTGAADEAAALAEHLLDELGSGTAEDADLMDLEAAFLELQFVLLLAGRPAVVLRICRQAACRSPHESFHPGGAVWEVPAGLAHLIAGRADAAGRVLEPALAQLSTMDRHGLYPLAAAGAAAAHVEGTTGAGLPARLRPAGRSLARSPVLAAVLTEYFGTAAGLGAAAAPRLHRLGLRNLAAGNVGAALLSLSAAVVDGRAVAVDDLARAARSAKGQAGSLYGVLSAGLTRNDAQALAQVARTALAAGQARLAYFAASAAQKAVVAGGEKRLSRGLRQLENQAYRLLADANRVEEGIKRLPDFDRTLLLRAAEGEPSSVLGRDLHLSPRTVDWHLGRMFRTLRVSGRGELREILSQTGSNEWVVPSTVP</sequence>
<dbReference type="Gene3D" id="3.40.50.300">
    <property type="entry name" value="P-loop containing nucleotide triphosphate hydrolases"/>
    <property type="match status" value="1"/>
</dbReference>
<dbReference type="AlphaFoldDB" id="A0A078MMI9"/>
<feature type="domain" description="HTH luxR-type" evidence="2">
    <location>
        <begin position="841"/>
        <end position="898"/>
    </location>
</feature>
<dbReference type="GO" id="GO:0016887">
    <property type="term" value="F:ATP hydrolysis activity"/>
    <property type="evidence" value="ECO:0007669"/>
    <property type="project" value="InterPro"/>
</dbReference>
<feature type="domain" description="AAA+ ATPase" evidence="1">
    <location>
        <begin position="41"/>
        <end position="184"/>
    </location>
</feature>
<gene>
    <name evidence="3" type="ORF">BN1051_00820</name>
</gene>
<dbReference type="InterPro" id="IPR049945">
    <property type="entry name" value="AAA_22"/>
</dbReference>
<dbReference type="SMART" id="SM00382">
    <property type="entry name" value="AAA"/>
    <property type="match status" value="1"/>
</dbReference>
<name>A0A078MMI9_9MICC</name>
<dbReference type="InterPro" id="IPR036388">
    <property type="entry name" value="WH-like_DNA-bd_sf"/>
</dbReference>
<dbReference type="PATRIC" id="fig|1461584.3.peg.810"/>
<dbReference type="SUPFAM" id="SSF46894">
    <property type="entry name" value="C-terminal effector domain of the bipartite response regulators"/>
    <property type="match status" value="1"/>
</dbReference>
<reference evidence="3" key="1">
    <citation type="submission" date="2014-07" db="EMBL/GenBank/DDBJ databases">
        <authorList>
            <person name="Urmite Genomes Urmite Genomes"/>
        </authorList>
    </citation>
    <scope>NUCLEOTIDE SEQUENCE</scope>
    <source>
        <strain evidence="3">11W110_air</strain>
    </source>
</reference>
<evidence type="ECO:0008006" key="4">
    <source>
        <dbReference type="Google" id="ProtNLM"/>
    </source>
</evidence>
<dbReference type="Pfam" id="PF13401">
    <property type="entry name" value="AAA_22"/>
    <property type="match status" value="1"/>
</dbReference>
<dbReference type="EMBL" id="LN483070">
    <property type="protein sequence ID" value="CEA07505.1"/>
    <property type="molecule type" value="Genomic_DNA"/>
</dbReference>
<dbReference type="Gene3D" id="1.10.10.10">
    <property type="entry name" value="Winged helix-like DNA-binding domain superfamily/Winged helix DNA-binding domain"/>
    <property type="match status" value="1"/>
</dbReference>
<proteinExistence type="predicted"/>
<evidence type="ECO:0000259" key="2">
    <source>
        <dbReference type="SMART" id="SM00421"/>
    </source>
</evidence>
<dbReference type="SUPFAM" id="SSF52540">
    <property type="entry name" value="P-loop containing nucleoside triphosphate hydrolases"/>
    <property type="match status" value="1"/>
</dbReference>
<accession>A0A078MMI9</accession>
<evidence type="ECO:0000313" key="3">
    <source>
        <dbReference type="EMBL" id="CEA07505.1"/>
    </source>
</evidence>
<dbReference type="InterPro" id="IPR003593">
    <property type="entry name" value="AAA+_ATPase"/>
</dbReference>
<dbReference type="InterPro" id="IPR016032">
    <property type="entry name" value="Sig_transdc_resp-reg_C-effctor"/>
</dbReference>
<evidence type="ECO:0000259" key="1">
    <source>
        <dbReference type="SMART" id="SM00382"/>
    </source>
</evidence>
<dbReference type="InterPro" id="IPR027417">
    <property type="entry name" value="P-loop_NTPase"/>
</dbReference>
<organism evidence="3">
    <name type="scientific">Arthrobacter saudimassiliensis</name>
    <dbReference type="NCBI Taxonomy" id="1461584"/>
    <lineage>
        <taxon>Bacteria</taxon>
        <taxon>Bacillati</taxon>
        <taxon>Actinomycetota</taxon>
        <taxon>Actinomycetes</taxon>
        <taxon>Micrococcales</taxon>
        <taxon>Micrococcaceae</taxon>
        <taxon>Arthrobacter</taxon>
    </lineage>
</organism>
<protein>
    <recommendedName>
        <fullName evidence="4">HTH luxR-type domain-containing protein</fullName>
    </recommendedName>
</protein>
<dbReference type="SMART" id="SM00421">
    <property type="entry name" value="HTH_LUXR"/>
    <property type="match status" value="1"/>
</dbReference>